<dbReference type="RefSeq" id="XP_019858431.1">
    <property type="nucleotide sequence ID" value="XM_020002872.1"/>
</dbReference>
<evidence type="ECO:0000256" key="9">
    <source>
        <dbReference type="ARBA" id="ARBA00023136"/>
    </source>
</evidence>
<keyword evidence="7 12" id="KW-0040">ANK repeat</keyword>
<dbReference type="InterPro" id="IPR002110">
    <property type="entry name" value="Ankyrin_rpt"/>
</dbReference>
<feature type="transmembrane region" description="Helical" evidence="14">
    <location>
        <begin position="479"/>
        <end position="499"/>
    </location>
</feature>
<keyword evidence="11" id="KW-0407">Ion channel</keyword>
<evidence type="ECO:0000259" key="15">
    <source>
        <dbReference type="Pfam" id="PF00520"/>
    </source>
</evidence>
<keyword evidence="4 14" id="KW-0812">Transmembrane</keyword>
<dbReference type="AlphaFoldDB" id="A0AAN0JNS7"/>
<dbReference type="PRINTS" id="PR01415">
    <property type="entry name" value="ANKYRIN"/>
</dbReference>
<keyword evidence="6 14" id="KW-1133">Transmembrane helix</keyword>
<dbReference type="Gene3D" id="1.25.40.20">
    <property type="entry name" value="Ankyrin repeat-containing domain"/>
    <property type="match status" value="2"/>
</dbReference>
<dbReference type="EnsemblMetazoa" id="XM_020002872.1">
    <property type="protein sequence ID" value="XP_019858431.1"/>
    <property type="gene ID" value="LOC100641061"/>
</dbReference>
<feature type="repeat" description="ANK" evidence="12">
    <location>
        <begin position="90"/>
        <end position="122"/>
    </location>
</feature>
<evidence type="ECO:0000313" key="17">
    <source>
        <dbReference type="Proteomes" id="UP000007879"/>
    </source>
</evidence>
<evidence type="ECO:0000256" key="7">
    <source>
        <dbReference type="ARBA" id="ARBA00023043"/>
    </source>
</evidence>
<evidence type="ECO:0000256" key="3">
    <source>
        <dbReference type="ARBA" id="ARBA00022606"/>
    </source>
</evidence>
<feature type="transmembrane region" description="Helical" evidence="14">
    <location>
        <begin position="594"/>
        <end position="620"/>
    </location>
</feature>
<keyword evidence="10" id="KW-0325">Glycoprotein</keyword>
<keyword evidence="17" id="KW-1185">Reference proteome</keyword>
<evidence type="ECO:0000256" key="1">
    <source>
        <dbReference type="ARBA" id="ARBA00004141"/>
    </source>
</evidence>
<feature type="region of interest" description="Disordered" evidence="13">
    <location>
        <begin position="738"/>
        <end position="757"/>
    </location>
</feature>
<evidence type="ECO:0000256" key="10">
    <source>
        <dbReference type="ARBA" id="ARBA00023180"/>
    </source>
</evidence>
<comment type="subcellular location">
    <subcellularLocation>
        <location evidence="1">Membrane</location>
        <topology evidence="1">Multi-pass membrane protein</topology>
    </subcellularLocation>
</comment>
<name>A0AAN0JNS7_AMPQE</name>
<reference evidence="16" key="2">
    <citation type="submission" date="2024-06" db="UniProtKB">
        <authorList>
            <consortium name="EnsemblMetazoa"/>
        </authorList>
    </citation>
    <scope>IDENTIFICATION</scope>
</reference>
<accession>A0AAN0JNS7</accession>
<keyword evidence="8" id="KW-0406">Ion transport</keyword>
<dbReference type="PROSITE" id="PS50088">
    <property type="entry name" value="ANK_REPEAT"/>
    <property type="match status" value="3"/>
</dbReference>
<feature type="transmembrane region" description="Helical" evidence="14">
    <location>
        <begin position="366"/>
        <end position="387"/>
    </location>
</feature>
<dbReference type="Pfam" id="PF12796">
    <property type="entry name" value="Ank_2"/>
    <property type="match status" value="2"/>
</dbReference>
<evidence type="ECO:0000256" key="12">
    <source>
        <dbReference type="PROSITE-ProRule" id="PRU00023"/>
    </source>
</evidence>
<protein>
    <recommendedName>
        <fullName evidence="15">Ion transport domain-containing protein</fullName>
    </recommendedName>
</protein>
<evidence type="ECO:0000256" key="2">
    <source>
        <dbReference type="ARBA" id="ARBA00022448"/>
    </source>
</evidence>
<dbReference type="GO" id="GO:0005216">
    <property type="term" value="F:monoatomic ion channel activity"/>
    <property type="evidence" value="ECO:0007669"/>
    <property type="project" value="InterPro"/>
</dbReference>
<feature type="transmembrane region" description="Helical" evidence="14">
    <location>
        <begin position="519"/>
        <end position="541"/>
    </location>
</feature>
<dbReference type="Proteomes" id="UP000007879">
    <property type="component" value="Unassembled WGS sequence"/>
</dbReference>
<dbReference type="KEGG" id="aqu:100641061"/>
<dbReference type="SUPFAM" id="SSF48403">
    <property type="entry name" value="Ankyrin repeat"/>
    <property type="match status" value="1"/>
</dbReference>
<organism evidence="16 17">
    <name type="scientific">Amphimedon queenslandica</name>
    <name type="common">Sponge</name>
    <dbReference type="NCBI Taxonomy" id="400682"/>
    <lineage>
        <taxon>Eukaryota</taxon>
        <taxon>Metazoa</taxon>
        <taxon>Porifera</taxon>
        <taxon>Demospongiae</taxon>
        <taxon>Heteroscleromorpha</taxon>
        <taxon>Haplosclerida</taxon>
        <taxon>Niphatidae</taxon>
        <taxon>Amphimedon</taxon>
    </lineage>
</organism>
<dbReference type="Pfam" id="PF00520">
    <property type="entry name" value="Ion_trans"/>
    <property type="match status" value="1"/>
</dbReference>
<evidence type="ECO:0000256" key="5">
    <source>
        <dbReference type="ARBA" id="ARBA00022737"/>
    </source>
</evidence>
<dbReference type="InterPro" id="IPR052076">
    <property type="entry name" value="TRP_cation_channel"/>
</dbReference>
<evidence type="ECO:0000256" key="11">
    <source>
        <dbReference type="ARBA" id="ARBA00023303"/>
    </source>
</evidence>
<keyword evidence="9 14" id="KW-0472">Membrane</keyword>
<evidence type="ECO:0000256" key="6">
    <source>
        <dbReference type="ARBA" id="ARBA00022989"/>
    </source>
</evidence>
<keyword evidence="2" id="KW-0813">Transport</keyword>
<dbReference type="PANTHER" id="PTHR47143:SF1">
    <property type="entry name" value="ION_TRANS DOMAIN-CONTAINING PROTEIN"/>
    <property type="match status" value="1"/>
</dbReference>
<feature type="transmembrane region" description="Helical" evidence="14">
    <location>
        <begin position="446"/>
        <end position="467"/>
    </location>
</feature>
<dbReference type="InterPro" id="IPR036770">
    <property type="entry name" value="Ankyrin_rpt-contain_sf"/>
</dbReference>
<dbReference type="PROSITE" id="PS50297">
    <property type="entry name" value="ANK_REP_REGION"/>
    <property type="match status" value="3"/>
</dbReference>
<proteinExistence type="predicted"/>
<feature type="repeat" description="ANK" evidence="12">
    <location>
        <begin position="53"/>
        <end position="89"/>
    </location>
</feature>
<evidence type="ECO:0000256" key="4">
    <source>
        <dbReference type="ARBA" id="ARBA00022692"/>
    </source>
</evidence>
<evidence type="ECO:0000313" key="16">
    <source>
        <dbReference type="EnsemblMetazoa" id="XP_019858431.1"/>
    </source>
</evidence>
<feature type="domain" description="Ion transport" evidence="15">
    <location>
        <begin position="373"/>
        <end position="630"/>
    </location>
</feature>
<dbReference type="InterPro" id="IPR005821">
    <property type="entry name" value="Ion_trans_dom"/>
</dbReference>
<keyword evidence="3" id="KW-0716">Sensory transduction</keyword>
<evidence type="ECO:0000256" key="8">
    <source>
        <dbReference type="ARBA" id="ARBA00023065"/>
    </source>
</evidence>
<feature type="transmembrane region" description="Helical" evidence="14">
    <location>
        <begin position="416"/>
        <end position="434"/>
    </location>
</feature>
<feature type="repeat" description="ANK" evidence="12">
    <location>
        <begin position="159"/>
        <end position="191"/>
    </location>
</feature>
<dbReference type="SMART" id="SM00248">
    <property type="entry name" value="ANK"/>
    <property type="match status" value="5"/>
</dbReference>
<keyword evidence="5" id="KW-0677">Repeat</keyword>
<dbReference type="GeneID" id="100641061"/>
<dbReference type="GO" id="GO:1902495">
    <property type="term" value="C:transmembrane transporter complex"/>
    <property type="evidence" value="ECO:0007669"/>
    <property type="project" value="TreeGrafter"/>
</dbReference>
<feature type="compositionally biased region" description="Basic and acidic residues" evidence="13">
    <location>
        <begin position="746"/>
        <end position="757"/>
    </location>
</feature>
<evidence type="ECO:0000256" key="13">
    <source>
        <dbReference type="SAM" id="MobiDB-lite"/>
    </source>
</evidence>
<dbReference type="PANTHER" id="PTHR47143">
    <property type="entry name" value="TRANSIENT RECEPTOR POTENTIAL CATION CHANNEL PROTEIN PAINLESS"/>
    <property type="match status" value="1"/>
</dbReference>
<evidence type="ECO:0000256" key="14">
    <source>
        <dbReference type="SAM" id="Phobius"/>
    </source>
</evidence>
<sequence length="757" mass="87099">MKPGEDFRISAYDASFSLDPEEIQKGEANPCDLISCHGKRKSTCHNIDERFKLGFTPLHVAAEKGFVIILKVLLNKVLESNSHIDHTDTYKRTPFHVACEQGHTQVVKLLLERGADIHLIDDTYKGPALHIACIKGHAHIVGLLLNHRIDINHCSTDEKKHTALHIACRKGHEQIVKLLLEHKADVMKRDNDGLNPLDVAVEEGQKNSAMAIVNGEKWEDALRNLTGLGKCNGDKRILFCCNRRKRNNLKVNDASNGSDDIKDAVARKHFTTPMRRIIQKMPDVAEAIFDRCCQSKVSPNDHNYRITYNYEFLEDFDEKWTKKPKYCSRNHCLSILANSPSADLLNHPLASTLLDQKWNKYGQKFYYSNLIVYFLFVILLSSFALTLHSPNSKICMEVSENDNVTFDCFPEGRNGYLSFASVCLIVYCVIMMIREVFQMLLFRLQYLFSFVNYVEVPLFILTIVFTFVSSNQCFCAHPWQWQVGVIAVFLSWIALIFSIRKLPIVGIYVVMFARIFKNFIMVLILAVLLISAFAIPFYMVFYDPQDRAEGIRTPFISPWRTIIKTIIMTEGEYEMDSLLRQNNQMRLSDVQYPVVSFSLIIVFVILMPILFLNLLISLAVDDTQKIRKSADTYTQILKVKFVLYIEVFLRSFAKMLKCSMPDCWFIVKPKQIVYPNHSKNVLRQMSSYINNIIRSYTNQPQITVEDQIKVITKPLSQEVKDLRSSMDQMLAIVNSMNERQGGGGRALEEEWKEKQQN</sequence>
<reference evidence="17" key="1">
    <citation type="journal article" date="2010" name="Nature">
        <title>The Amphimedon queenslandica genome and the evolution of animal complexity.</title>
        <authorList>
            <person name="Srivastava M."/>
            <person name="Simakov O."/>
            <person name="Chapman J."/>
            <person name="Fahey B."/>
            <person name="Gauthier M.E."/>
            <person name="Mitros T."/>
            <person name="Richards G.S."/>
            <person name="Conaco C."/>
            <person name="Dacre M."/>
            <person name="Hellsten U."/>
            <person name="Larroux C."/>
            <person name="Putnam N.H."/>
            <person name="Stanke M."/>
            <person name="Adamska M."/>
            <person name="Darling A."/>
            <person name="Degnan S.M."/>
            <person name="Oakley T.H."/>
            <person name="Plachetzki D.C."/>
            <person name="Zhai Y."/>
            <person name="Adamski M."/>
            <person name="Calcino A."/>
            <person name="Cummins S.F."/>
            <person name="Goodstein D.M."/>
            <person name="Harris C."/>
            <person name="Jackson D.J."/>
            <person name="Leys S.P."/>
            <person name="Shu S."/>
            <person name="Woodcroft B.J."/>
            <person name="Vervoort M."/>
            <person name="Kosik K.S."/>
            <person name="Manning G."/>
            <person name="Degnan B.M."/>
            <person name="Rokhsar D.S."/>
        </authorList>
    </citation>
    <scope>NUCLEOTIDE SEQUENCE [LARGE SCALE GENOMIC DNA]</scope>
</reference>